<dbReference type="EMBL" id="JAOANI010000028">
    <property type="protein sequence ID" value="MCT7360340.1"/>
    <property type="molecule type" value="Genomic_DNA"/>
</dbReference>
<dbReference type="AlphaFoldDB" id="A0A9X2WHU9"/>
<evidence type="ECO:0000256" key="3">
    <source>
        <dbReference type="ARBA" id="ARBA00023315"/>
    </source>
</evidence>
<keyword evidence="3" id="KW-0012">Acyltransferase</keyword>
<dbReference type="InterPro" id="IPR007041">
    <property type="entry name" value="Arg_succinylTrfase_AstA/AruG"/>
</dbReference>
<name>A0A9X2WHU9_9GAMM</name>
<proteinExistence type="predicted"/>
<evidence type="ECO:0000256" key="1">
    <source>
        <dbReference type="ARBA" id="ARBA00022503"/>
    </source>
</evidence>
<dbReference type="Proteomes" id="UP001147830">
    <property type="component" value="Unassembled WGS sequence"/>
</dbReference>
<comment type="caution">
    <text evidence="4">The sequence shown here is derived from an EMBL/GenBank/DDBJ whole genome shotgun (WGS) entry which is preliminary data.</text>
</comment>
<keyword evidence="2" id="KW-0808">Transferase</keyword>
<dbReference type="GO" id="GO:0008791">
    <property type="term" value="F:arginine N-succinyltransferase activity"/>
    <property type="evidence" value="ECO:0007669"/>
    <property type="project" value="InterPro"/>
</dbReference>
<reference evidence="4" key="2">
    <citation type="submission" date="2022-08" db="EMBL/GenBank/DDBJ databases">
        <authorList>
            <person name="Dong C."/>
        </authorList>
    </citation>
    <scope>NUCLEOTIDE SEQUENCE</scope>
    <source>
        <strain evidence="4">59MF3M-4</strain>
    </source>
</reference>
<dbReference type="GO" id="GO:0006527">
    <property type="term" value="P:L-arginine catabolic process"/>
    <property type="evidence" value="ECO:0007669"/>
    <property type="project" value="InterPro"/>
</dbReference>
<evidence type="ECO:0000256" key="2">
    <source>
        <dbReference type="ARBA" id="ARBA00022679"/>
    </source>
</evidence>
<dbReference type="SUPFAM" id="SSF55729">
    <property type="entry name" value="Acyl-CoA N-acyltransferases (Nat)"/>
    <property type="match status" value="1"/>
</dbReference>
<organism evidence="4 5">
    <name type="scientific">Thalassolituus pacificus</name>
    <dbReference type="NCBI Taxonomy" id="2975440"/>
    <lineage>
        <taxon>Bacteria</taxon>
        <taxon>Pseudomonadati</taxon>
        <taxon>Pseudomonadota</taxon>
        <taxon>Gammaproteobacteria</taxon>
        <taxon>Oceanospirillales</taxon>
        <taxon>Oceanospirillaceae</taxon>
        <taxon>Thalassolituus</taxon>
    </lineage>
</organism>
<sequence>MLIVRPAIAADVHDLLELAEKAGEGMTSLPQDEGALLDRIRLSCDSFDRQDKHRDDFFFLVMEDSRHNKVVGTAGVHAMTGARQAFYAYRLMSLTHHSHSLNKQVRSQLLHLTNDYTDCSEVGTLFLDPAYRGNGHWLARSRYLLMGLFAGRFAESVIAELRGWTDEQGNSPFWDAIGRHFFQMEFDEADTLCGIGSNQFITELMPKYPIYTSLLPEAAQAVIGKPADAGRRAKQLLELEGFSYDRVVDIFDAGPLMRAELSNIRSVRAIRQLSSALCADTSDDEDADDSQSLIIANPSWQQFRVICTEAQLISQHGQLIAQNGQQRLALSASALGHLGVQPGQPLAFIPEQLGA</sequence>
<dbReference type="Pfam" id="PF04958">
    <property type="entry name" value="AstA"/>
    <property type="match status" value="1"/>
</dbReference>
<keyword evidence="1" id="KW-0056">Arginine metabolism</keyword>
<evidence type="ECO:0000313" key="4">
    <source>
        <dbReference type="EMBL" id="MCT7360340.1"/>
    </source>
</evidence>
<accession>A0A9X2WHU9</accession>
<dbReference type="InterPro" id="IPR016181">
    <property type="entry name" value="Acyl_CoA_acyltransferase"/>
</dbReference>
<evidence type="ECO:0000313" key="5">
    <source>
        <dbReference type="Proteomes" id="UP001147830"/>
    </source>
</evidence>
<dbReference type="NCBIfam" id="TIGR03243">
    <property type="entry name" value="arg_catab_AOST"/>
    <property type="match status" value="1"/>
</dbReference>
<dbReference type="PANTHER" id="PTHR30420:SF1">
    <property type="entry name" value="ARGININE N-SUCCINYLTRANSFERASE"/>
    <property type="match status" value="1"/>
</dbReference>
<keyword evidence="5" id="KW-1185">Reference proteome</keyword>
<gene>
    <name evidence="4" type="ORF">NYR02_15060</name>
</gene>
<dbReference type="PANTHER" id="PTHR30420">
    <property type="entry name" value="N-SUCCINYLARGININE DIHYDROLASE"/>
    <property type="match status" value="1"/>
</dbReference>
<dbReference type="Gene3D" id="3.40.630.30">
    <property type="match status" value="1"/>
</dbReference>
<reference evidence="4" key="1">
    <citation type="journal article" date="2022" name="Front. Microbiol.">
        <title>Genome-based taxonomic rearrangement of Oceanobacter-related bacteria including the description of Thalassolituus hydrocarbonoclasticus sp. nov. and Thalassolituus pacificus sp. nov. and emended description of the genus Thalassolituus.</title>
        <authorList>
            <person name="Dong C."/>
            <person name="Wei L."/>
            <person name="Wang J."/>
            <person name="Lai Q."/>
            <person name="Huang Z."/>
            <person name="Shao Z."/>
        </authorList>
    </citation>
    <scope>NUCLEOTIDE SEQUENCE</scope>
    <source>
        <strain evidence="4">59MF3M-4</strain>
    </source>
</reference>
<protein>
    <submittedName>
        <fullName evidence="4">Arginine N-succinyltransferase</fullName>
    </submittedName>
</protein>
<dbReference type="RefSeq" id="WP_260977178.1">
    <property type="nucleotide sequence ID" value="NZ_JAOANI010000028.1"/>
</dbReference>